<dbReference type="InterPro" id="IPR036477">
    <property type="entry name" value="Formyl_transf_N_sf"/>
</dbReference>
<dbReference type="PANTHER" id="PTHR11138:SF5">
    <property type="entry name" value="METHIONYL-TRNA FORMYLTRANSFERASE, MITOCHONDRIAL"/>
    <property type="match status" value="1"/>
</dbReference>
<keyword evidence="4 5" id="KW-0648">Protein biosynthesis</keyword>
<dbReference type="Proteomes" id="UP001268683">
    <property type="component" value="Chromosome"/>
</dbReference>
<dbReference type="InterPro" id="IPR002376">
    <property type="entry name" value="Formyl_transf_N"/>
</dbReference>
<feature type="domain" description="Formyl transferase N-terminal" evidence="6">
    <location>
        <begin position="1"/>
        <end position="179"/>
    </location>
</feature>
<evidence type="ECO:0000256" key="2">
    <source>
        <dbReference type="ARBA" id="ARBA00012261"/>
    </source>
</evidence>
<comment type="catalytic activity">
    <reaction evidence="5">
        <text>L-methionyl-tRNA(fMet) + (6R)-10-formyltetrahydrofolate = N-formyl-L-methionyl-tRNA(fMet) + (6S)-5,6,7,8-tetrahydrofolate + H(+)</text>
        <dbReference type="Rhea" id="RHEA:24380"/>
        <dbReference type="Rhea" id="RHEA-COMP:9952"/>
        <dbReference type="Rhea" id="RHEA-COMP:9953"/>
        <dbReference type="ChEBI" id="CHEBI:15378"/>
        <dbReference type="ChEBI" id="CHEBI:57453"/>
        <dbReference type="ChEBI" id="CHEBI:78530"/>
        <dbReference type="ChEBI" id="CHEBI:78844"/>
        <dbReference type="ChEBI" id="CHEBI:195366"/>
        <dbReference type="EC" id="2.1.2.9"/>
    </reaction>
</comment>
<comment type="similarity">
    <text evidence="1 5">Belongs to the Fmt family.</text>
</comment>
<dbReference type="InterPro" id="IPR005794">
    <property type="entry name" value="Fmt"/>
</dbReference>
<comment type="function">
    <text evidence="5">Attaches a formyl group to the free amino group of methionyl-tRNA(fMet). The formyl group appears to play a dual role in the initiator identity of N-formylmethionyl-tRNA by promoting its recognition by IF2 and preventing the misappropriation of this tRNA by the elongation apparatus.</text>
</comment>
<name>A0AA52EFF0_9PROT</name>
<organism evidence="8 9">
    <name type="scientific">Temperatibacter marinus</name>
    <dbReference type="NCBI Taxonomy" id="1456591"/>
    <lineage>
        <taxon>Bacteria</taxon>
        <taxon>Pseudomonadati</taxon>
        <taxon>Pseudomonadota</taxon>
        <taxon>Alphaproteobacteria</taxon>
        <taxon>Kordiimonadales</taxon>
        <taxon>Temperatibacteraceae</taxon>
        <taxon>Temperatibacter</taxon>
    </lineage>
</organism>
<dbReference type="RefSeq" id="WP_310799589.1">
    <property type="nucleotide sequence ID" value="NZ_CP123872.1"/>
</dbReference>
<dbReference type="HAMAP" id="MF_00182">
    <property type="entry name" value="Formyl_trans"/>
    <property type="match status" value="1"/>
</dbReference>
<dbReference type="GO" id="GO:0005829">
    <property type="term" value="C:cytosol"/>
    <property type="evidence" value="ECO:0007669"/>
    <property type="project" value="TreeGrafter"/>
</dbReference>
<keyword evidence="3 5" id="KW-0808">Transferase</keyword>
<dbReference type="SUPFAM" id="SSF50486">
    <property type="entry name" value="FMT C-terminal domain-like"/>
    <property type="match status" value="1"/>
</dbReference>
<feature type="binding site" evidence="5">
    <location>
        <begin position="109"/>
        <end position="112"/>
    </location>
    <ligand>
        <name>(6S)-5,6,7,8-tetrahydrofolate</name>
        <dbReference type="ChEBI" id="CHEBI:57453"/>
    </ligand>
</feature>
<evidence type="ECO:0000256" key="5">
    <source>
        <dbReference type="HAMAP-Rule" id="MF_00182"/>
    </source>
</evidence>
<dbReference type="InterPro" id="IPR011034">
    <property type="entry name" value="Formyl_transferase-like_C_sf"/>
</dbReference>
<evidence type="ECO:0000259" key="7">
    <source>
        <dbReference type="Pfam" id="PF02911"/>
    </source>
</evidence>
<evidence type="ECO:0000313" key="8">
    <source>
        <dbReference type="EMBL" id="WND03735.1"/>
    </source>
</evidence>
<evidence type="ECO:0000259" key="6">
    <source>
        <dbReference type="Pfam" id="PF00551"/>
    </source>
</evidence>
<proteinExistence type="inferred from homology"/>
<dbReference type="EMBL" id="CP123872">
    <property type="protein sequence ID" value="WND03735.1"/>
    <property type="molecule type" value="Genomic_DNA"/>
</dbReference>
<evidence type="ECO:0000256" key="4">
    <source>
        <dbReference type="ARBA" id="ARBA00022917"/>
    </source>
</evidence>
<dbReference type="Gene3D" id="3.40.50.12230">
    <property type="match status" value="1"/>
</dbReference>
<dbReference type="CDD" id="cd08704">
    <property type="entry name" value="Met_tRNA_FMT_C"/>
    <property type="match status" value="1"/>
</dbReference>
<gene>
    <name evidence="5 8" type="primary">fmt</name>
    <name evidence="8" type="ORF">QGN29_05010</name>
</gene>
<evidence type="ECO:0000256" key="3">
    <source>
        <dbReference type="ARBA" id="ARBA00022679"/>
    </source>
</evidence>
<dbReference type="Pfam" id="PF00551">
    <property type="entry name" value="Formyl_trans_N"/>
    <property type="match status" value="1"/>
</dbReference>
<dbReference type="AlphaFoldDB" id="A0AA52EFF0"/>
<dbReference type="NCBIfam" id="TIGR00460">
    <property type="entry name" value="fmt"/>
    <property type="match status" value="1"/>
</dbReference>
<dbReference type="PANTHER" id="PTHR11138">
    <property type="entry name" value="METHIONYL-TRNA FORMYLTRANSFERASE"/>
    <property type="match status" value="1"/>
</dbReference>
<dbReference type="FunFam" id="3.40.50.12230:FF:000001">
    <property type="entry name" value="Methionyl-tRNA formyltransferase"/>
    <property type="match status" value="1"/>
</dbReference>
<dbReference type="EC" id="2.1.2.9" evidence="2 5"/>
<dbReference type="InterPro" id="IPR044135">
    <property type="entry name" value="Met-tRNA-FMT_C"/>
</dbReference>
<dbReference type="CDD" id="cd08646">
    <property type="entry name" value="FMT_core_Met-tRNA-FMT_N"/>
    <property type="match status" value="1"/>
</dbReference>
<dbReference type="GO" id="GO:0004479">
    <property type="term" value="F:methionyl-tRNA formyltransferase activity"/>
    <property type="evidence" value="ECO:0007669"/>
    <property type="project" value="UniProtKB-UniRule"/>
</dbReference>
<dbReference type="SUPFAM" id="SSF53328">
    <property type="entry name" value="Formyltransferase"/>
    <property type="match status" value="1"/>
</dbReference>
<evidence type="ECO:0000313" key="9">
    <source>
        <dbReference type="Proteomes" id="UP001268683"/>
    </source>
</evidence>
<protein>
    <recommendedName>
        <fullName evidence="2 5">Methionyl-tRNA formyltransferase</fullName>
        <ecNumber evidence="2 5">2.1.2.9</ecNumber>
    </recommendedName>
</protein>
<reference evidence="8" key="1">
    <citation type="submission" date="2023-04" db="EMBL/GenBank/DDBJ databases">
        <title>Complete genome sequence of Temperatibacter marinus.</title>
        <authorList>
            <person name="Rong J.-C."/>
            <person name="Yi M.-L."/>
            <person name="Zhao Q."/>
        </authorList>
    </citation>
    <scope>NUCLEOTIDE SEQUENCE</scope>
    <source>
        <strain evidence="8">NBRC 110045</strain>
    </source>
</reference>
<dbReference type="InterPro" id="IPR005793">
    <property type="entry name" value="Formyl_trans_C"/>
</dbReference>
<sequence>MRLAFMGTPDFATYTLKALIEEGHEIAAVYTQPPARAGRGKQLRKSAVHQLADLHALPVLTPQSMKTEAAIQEFKDLNLEMAVVVAFGQILPVPVLDAPQYGCVNVHASLLPRWRGAAPIHRAIMAGDSETGVDIMVMEAGLDTGPILAEAKTTIGETETTADMHDRLAQMGADLIHETITAFAEGNITPQAQAEDGITYARKIEKSEAKIRWNQSAQQVDQLVRGLFPFPGAWFEVEGHRFKVLSGTVMPHRNNKQKPAGTFLDNALTIACGDGAYQIQKIQRAGKGPMHREEFLRGFPIEMGSQVDC</sequence>
<keyword evidence="9" id="KW-1185">Reference proteome</keyword>
<feature type="domain" description="Formyl transferase C-terminal" evidence="7">
    <location>
        <begin position="203"/>
        <end position="299"/>
    </location>
</feature>
<dbReference type="Pfam" id="PF02911">
    <property type="entry name" value="Formyl_trans_C"/>
    <property type="match status" value="1"/>
</dbReference>
<dbReference type="KEGG" id="tmk:QGN29_05010"/>
<evidence type="ECO:0000256" key="1">
    <source>
        <dbReference type="ARBA" id="ARBA00010699"/>
    </source>
</evidence>
<accession>A0AA52EFF0</accession>
<dbReference type="InterPro" id="IPR041711">
    <property type="entry name" value="Met-tRNA-FMT_N"/>
</dbReference>